<evidence type="ECO:0000313" key="9">
    <source>
        <dbReference type="Proteomes" id="UP001596524"/>
    </source>
</evidence>
<comment type="cofactor">
    <cofactor evidence="1">
        <name>Fe cation</name>
        <dbReference type="ChEBI" id="CHEBI:24875"/>
    </cofactor>
</comment>
<dbReference type="PANTHER" id="PTHR43756:SF5">
    <property type="entry name" value="CHOLINE MONOOXYGENASE, CHLOROPLASTIC"/>
    <property type="match status" value="1"/>
</dbReference>
<evidence type="ECO:0000256" key="3">
    <source>
        <dbReference type="ARBA" id="ARBA00022723"/>
    </source>
</evidence>
<dbReference type="InterPro" id="IPR017941">
    <property type="entry name" value="Rieske_2Fe-2S"/>
</dbReference>
<comment type="caution">
    <text evidence="8">The sequence shown here is derived from an EMBL/GenBank/DDBJ whole genome shotgun (WGS) entry which is preliminary data.</text>
</comment>
<dbReference type="Gene3D" id="2.102.10.10">
    <property type="entry name" value="Rieske [2Fe-2S] iron-sulphur domain"/>
    <property type="match status" value="1"/>
</dbReference>
<keyword evidence="2" id="KW-0001">2Fe-2S</keyword>
<proteinExistence type="predicted"/>
<dbReference type="GO" id="GO:0051213">
    <property type="term" value="F:dioxygenase activity"/>
    <property type="evidence" value="ECO:0007669"/>
    <property type="project" value="UniProtKB-KW"/>
</dbReference>
<feature type="domain" description="Rieske" evidence="7">
    <location>
        <begin position="50"/>
        <end position="156"/>
    </location>
</feature>
<reference evidence="9" key="1">
    <citation type="journal article" date="2019" name="Int. J. Syst. Evol. Microbiol.">
        <title>The Global Catalogue of Microorganisms (GCM) 10K type strain sequencing project: providing services to taxonomists for standard genome sequencing and annotation.</title>
        <authorList>
            <consortium name="The Broad Institute Genomics Platform"/>
            <consortium name="The Broad Institute Genome Sequencing Center for Infectious Disease"/>
            <person name="Wu L."/>
            <person name="Ma J."/>
        </authorList>
    </citation>
    <scope>NUCLEOTIDE SEQUENCE [LARGE SCALE GENOMIC DNA]</scope>
    <source>
        <strain evidence="9">FCH27</strain>
    </source>
</reference>
<evidence type="ECO:0000256" key="4">
    <source>
        <dbReference type="ARBA" id="ARBA00023002"/>
    </source>
</evidence>
<keyword evidence="3" id="KW-0479">Metal-binding</keyword>
<keyword evidence="8" id="KW-0223">Dioxygenase</keyword>
<evidence type="ECO:0000256" key="6">
    <source>
        <dbReference type="ARBA" id="ARBA00023014"/>
    </source>
</evidence>
<dbReference type="Pfam" id="PF00848">
    <property type="entry name" value="Ring_hydroxyl_A"/>
    <property type="match status" value="1"/>
</dbReference>
<dbReference type="InterPro" id="IPR015879">
    <property type="entry name" value="Ring_hydroxy_dOase_asu_C_dom"/>
</dbReference>
<dbReference type="InterPro" id="IPR036922">
    <property type="entry name" value="Rieske_2Fe-2S_sf"/>
</dbReference>
<name>A0ABW2N9L3_9ACTN</name>
<dbReference type="EC" id="1.14.13.-" evidence="8"/>
<evidence type="ECO:0000256" key="5">
    <source>
        <dbReference type="ARBA" id="ARBA00023004"/>
    </source>
</evidence>
<evidence type="ECO:0000259" key="7">
    <source>
        <dbReference type="PROSITE" id="PS51296"/>
    </source>
</evidence>
<accession>A0ABW2N9L3</accession>
<protein>
    <submittedName>
        <fullName evidence="8">Aromatic ring-hydroxylating dioxygenase subunit alpha</fullName>
        <ecNumber evidence="8">1.14.13.-</ecNumber>
    </submittedName>
</protein>
<sequence length="439" mass="49742">MSFKTAPAANMAEIAAMVERREVGYSLESAFYASQEVYDLDIKAIFGQHWIFVASEAEIPEPGDFVTIEIDTQSLIITRDDDEQIRAIRNVCRHRGSRLLEDPCGSIGNIVCPYHQWTYRADGELMYAESQSPSFDKSKFNLKQVHVRTVGGLIFICLADEAPADFDEVASVIEPYLRSYRISEAKVAHQTDLVEEGNWKLVMENNRECHHCDASHPELITSYFPFLRYSEEDVTPRMRPTYERYLAATANLDNVCSINGVPRELRHELDTRPTGFMIMRLPLDGDGASFGPDGAQVCRKLIGDVTTPQFGDLSLHMQPNSWFHFLSDHVIVFTVLPIGPDRSLVRTTWLVHPDAVEGEDYTIEGLTGVWKATNDQDRVLVEKAQRGVTDPSYVPGPYALVEDDVESFINWYVRRLHDYLEPHRESAERLGHLNAVAAQ</sequence>
<evidence type="ECO:0000313" key="8">
    <source>
        <dbReference type="EMBL" id="MFC7362620.1"/>
    </source>
</evidence>
<keyword evidence="4 8" id="KW-0560">Oxidoreductase</keyword>
<dbReference type="EMBL" id="JBHTCH010000025">
    <property type="protein sequence ID" value="MFC7362620.1"/>
    <property type="molecule type" value="Genomic_DNA"/>
</dbReference>
<dbReference type="InterPro" id="IPR001663">
    <property type="entry name" value="Rng_hydr_dOase-A"/>
</dbReference>
<dbReference type="CDD" id="cd08884">
    <property type="entry name" value="RHO_alpha_C_GbcA-like"/>
    <property type="match status" value="1"/>
</dbReference>
<keyword evidence="9" id="KW-1185">Reference proteome</keyword>
<dbReference type="Pfam" id="PF00355">
    <property type="entry name" value="Rieske"/>
    <property type="match status" value="1"/>
</dbReference>
<dbReference type="PRINTS" id="PR00090">
    <property type="entry name" value="RNGDIOXGNASE"/>
</dbReference>
<dbReference type="SUPFAM" id="SSF50022">
    <property type="entry name" value="ISP domain"/>
    <property type="match status" value="1"/>
</dbReference>
<evidence type="ECO:0000256" key="1">
    <source>
        <dbReference type="ARBA" id="ARBA00001962"/>
    </source>
</evidence>
<keyword evidence="5" id="KW-0408">Iron</keyword>
<evidence type="ECO:0000256" key="2">
    <source>
        <dbReference type="ARBA" id="ARBA00022714"/>
    </source>
</evidence>
<dbReference type="PANTHER" id="PTHR43756">
    <property type="entry name" value="CHOLINE MONOOXYGENASE, CHLOROPLASTIC"/>
    <property type="match status" value="1"/>
</dbReference>
<dbReference type="SUPFAM" id="SSF55961">
    <property type="entry name" value="Bet v1-like"/>
    <property type="match status" value="1"/>
</dbReference>
<gene>
    <name evidence="8" type="ORF">ACFQO6_20290</name>
</gene>
<dbReference type="CDD" id="cd03469">
    <property type="entry name" value="Rieske_RO_Alpha_N"/>
    <property type="match status" value="1"/>
</dbReference>
<dbReference type="Proteomes" id="UP001596524">
    <property type="component" value="Unassembled WGS sequence"/>
</dbReference>
<dbReference type="PROSITE" id="PS51296">
    <property type="entry name" value="RIESKE"/>
    <property type="match status" value="1"/>
</dbReference>
<keyword evidence="6" id="KW-0411">Iron-sulfur</keyword>
<organism evidence="8 9">
    <name type="scientific">Nocardioides astragali</name>
    <dbReference type="NCBI Taxonomy" id="1776736"/>
    <lineage>
        <taxon>Bacteria</taxon>
        <taxon>Bacillati</taxon>
        <taxon>Actinomycetota</taxon>
        <taxon>Actinomycetes</taxon>
        <taxon>Propionibacteriales</taxon>
        <taxon>Nocardioidaceae</taxon>
        <taxon>Nocardioides</taxon>
    </lineage>
</organism>
<dbReference type="RefSeq" id="WP_255888961.1">
    <property type="nucleotide sequence ID" value="NZ_JAFMZM010000001.1"/>
</dbReference>
<dbReference type="Gene3D" id="3.90.380.10">
    <property type="entry name" value="Naphthalene 1,2-dioxygenase Alpha Subunit, Chain A, domain 1"/>
    <property type="match status" value="1"/>
</dbReference>